<evidence type="ECO:0000313" key="1">
    <source>
        <dbReference type="EMBL" id="GMI26991.1"/>
    </source>
</evidence>
<keyword evidence="2" id="KW-1185">Reference proteome</keyword>
<accession>A0A9W7G088</accession>
<name>A0A9W7G088_9STRA</name>
<comment type="caution">
    <text evidence="1">The sequence shown here is derived from an EMBL/GenBank/DDBJ whole genome shotgun (WGS) entry which is preliminary data.</text>
</comment>
<organism evidence="1 2">
    <name type="scientific">Triparma columacea</name>
    <dbReference type="NCBI Taxonomy" id="722753"/>
    <lineage>
        <taxon>Eukaryota</taxon>
        <taxon>Sar</taxon>
        <taxon>Stramenopiles</taxon>
        <taxon>Ochrophyta</taxon>
        <taxon>Bolidophyceae</taxon>
        <taxon>Parmales</taxon>
        <taxon>Triparmaceae</taxon>
        <taxon>Triparma</taxon>
    </lineage>
</organism>
<proteinExistence type="predicted"/>
<dbReference type="AlphaFoldDB" id="A0A9W7G088"/>
<evidence type="ECO:0000313" key="2">
    <source>
        <dbReference type="Proteomes" id="UP001165065"/>
    </source>
</evidence>
<protein>
    <submittedName>
        <fullName evidence="1">Uncharacterized protein</fullName>
    </submittedName>
</protein>
<gene>
    <name evidence="1" type="ORF">TrCOL_g6173</name>
</gene>
<dbReference type="Proteomes" id="UP001165065">
    <property type="component" value="Unassembled WGS sequence"/>
</dbReference>
<dbReference type="EMBL" id="BRYA01000638">
    <property type="protein sequence ID" value="GMI26991.1"/>
    <property type="molecule type" value="Genomic_DNA"/>
</dbReference>
<sequence>MLETPAKTYLLVYAGHGEKLQVTTRGQTKAEKEGGFVVRGGVTTDNVVTLDDIVDMWVGIKEIEIGNTVRRKDKGSTHYNETGIVESVNKEKKTARVRYPNNKNASPACALSLLVEVNDKSRHEPDLETLKARRTETRERHNQKFVIIADSCHSGEMVQKLKKLDKLRKRMGLRRLNMAVQASCGKDEIAMDGLFLKKFMKFQEAGVDTFDWQDFENQEYLSTDDKGKETFLKCSDSEHLQHPEYYPAWDTRDSVQIGDWTLRFYERPKKD</sequence>
<reference evidence="2" key="1">
    <citation type="journal article" date="2023" name="Commun. Biol.">
        <title>Genome analysis of Parmales, the sister group of diatoms, reveals the evolutionary specialization of diatoms from phago-mixotrophs to photoautotrophs.</title>
        <authorList>
            <person name="Ban H."/>
            <person name="Sato S."/>
            <person name="Yoshikawa S."/>
            <person name="Yamada K."/>
            <person name="Nakamura Y."/>
            <person name="Ichinomiya M."/>
            <person name="Sato N."/>
            <person name="Blanc-Mathieu R."/>
            <person name="Endo H."/>
            <person name="Kuwata A."/>
            <person name="Ogata H."/>
        </authorList>
    </citation>
    <scope>NUCLEOTIDE SEQUENCE [LARGE SCALE GENOMIC DNA]</scope>
</reference>